<dbReference type="GO" id="GO:0043200">
    <property type="term" value="P:response to amino acid"/>
    <property type="evidence" value="ECO:0007669"/>
    <property type="project" value="TreeGrafter"/>
</dbReference>
<dbReference type="Proteomes" id="UP000619033">
    <property type="component" value="Unassembled WGS sequence"/>
</dbReference>
<evidence type="ECO:0000256" key="2">
    <source>
        <dbReference type="ARBA" id="ARBA00023125"/>
    </source>
</evidence>
<protein>
    <submittedName>
        <fullName evidence="5">Lrp/AsnC family transcriptional regulator</fullName>
    </submittedName>
</protein>
<dbReference type="PANTHER" id="PTHR30154">
    <property type="entry name" value="LEUCINE-RESPONSIVE REGULATORY PROTEIN"/>
    <property type="match status" value="1"/>
</dbReference>
<dbReference type="RefSeq" id="WP_202662335.1">
    <property type="nucleotide sequence ID" value="NZ_JAESVP010000010.1"/>
</dbReference>
<evidence type="ECO:0000256" key="3">
    <source>
        <dbReference type="ARBA" id="ARBA00023163"/>
    </source>
</evidence>
<dbReference type="Pfam" id="PF01037">
    <property type="entry name" value="AsnC_trans_reg"/>
    <property type="match status" value="1"/>
</dbReference>
<dbReference type="Pfam" id="PF13412">
    <property type="entry name" value="HTH_24"/>
    <property type="match status" value="1"/>
</dbReference>
<dbReference type="CDD" id="cd00090">
    <property type="entry name" value="HTH_ARSR"/>
    <property type="match status" value="1"/>
</dbReference>
<evidence type="ECO:0000313" key="6">
    <source>
        <dbReference type="Proteomes" id="UP000619033"/>
    </source>
</evidence>
<dbReference type="SUPFAM" id="SSF46785">
    <property type="entry name" value="Winged helix' DNA-binding domain"/>
    <property type="match status" value="1"/>
</dbReference>
<dbReference type="AlphaFoldDB" id="A0A8J7MSJ5"/>
<gene>
    <name evidence="5" type="ORF">JI744_16830</name>
</gene>
<evidence type="ECO:0000256" key="1">
    <source>
        <dbReference type="ARBA" id="ARBA00023015"/>
    </source>
</evidence>
<dbReference type="PROSITE" id="PS50956">
    <property type="entry name" value="HTH_ASNC_2"/>
    <property type="match status" value="1"/>
</dbReference>
<evidence type="ECO:0000313" key="5">
    <source>
        <dbReference type="EMBL" id="MBL4929772.1"/>
    </source>
</evidence>
<dbReference type="InterPro" id="IPR036388">
    <property type="entry name" value="WH-like_DNA-bd_sf"/>
</dbReference>
<dbReference type="SMART" id="SM00344">
    <property type="entry name" value="HTH_ASNC"/>
    <property type="match status" value="1"/>
</dbReference>
<proteinExistence type="predicted"/>
<dbReference type="FunFam" id="1.10.10.10:FF:000186">
    <property type="entry name" value="AsnC family transcriptional regulator"/>
    <property type="match status" value="1"/>
</dbReference>
<evidence type="ECO:0000259" key="4">
    <source>
        <dbReference type="PROSITE" id="PS50956"/>
    </source>
</evidence>
<name>A0A8J7MSJ5_9RHOB</name>
<organism evidence="5 6">
    <name type="scientific">Fuscibacter oryzae</name>
    <dbReference type="NCBI Taxonomy" id="2803939"/>
    <lineage>
        <taxon>Bacteria</taxon>
        <taxon>Pseudomonadati</taxon>
        <taxon>Pseudomonadota</taxon>
        <taxon>Alphaproteobacteria</taxon>
        <taxon>Rhodobacterales</taxon>
        <taxon>Paracoccaceae</taxon>
        <taxon>Fuscibacter</taxon>
    </lineage>
</organism>
<dbReference type="GO" id="GO:0043565">
    <property type="term" value="F:sequence-specific DNA binding"/>
    <property type="evidence" value="ECO:0007669"/>
    <property type="project" value="InterPro"/>
</dbReference>
<dbReference type="GO" id="GO:0006355">
    <property type="term" value="P:regulation of DNA-templated transcription"/>
    <property type="evidence" value="ECO:0007669"/>
    <property type="project" value="UniProtKB-ARBA"/>
</dbReference>
<reference evidence="5" key="1">
    <citation type="submission" date="2021-01" db="EMBL/GenBank/DDBJ databases">
        <title>Genome seq and assembly of Tabrizicola sp. KVB23.</title>
        <authorList>
            <person name="Chhetri G."/>
        </authorList>
    </citation>
    <scope>NUCLEOTIDE SEQUENCE</scope>
    <source>
        <strain evidence="5">KVB23</strain>
    </source>
</reference>
<dbReference type="InterPro" id="IPR011991">
    <property type="entry name" value="ArsR-like_HTH"/>
</dbReference>
<comment type="caution">
    <text evidence="5">The sequence shown here is derived from an EMBL/GenBank/DDBJ whole genome shotgun (WGS) entry which is preliminary data.</text>
</comment>
<dbReference type="InterPro" id="IPR000485">
    <property type="entry name" value="AsnC-type_HTH_dom"/>
</dbReference>
<dbReference type="InterPro" id="IPR011008">
    <property type="entry name" value="Dimeric_a/b-barrel"/>
</dbReference>
<dbReference type="InterPro" id="IPR019888">
    <property type="entry name" value="Tscrpt_reg_AsnC-like"/>
</dbReference>
<sequence>MASEPRIDRIDRHILTLLQQDGRLTMQEISDRVGLSPTPVLRRIRLMEEAGLIKGYVALVDQKRAGLPVSVFVSVRLERQREDALLRFSKAIADWPEVMECYLMTGRQDFLLRVVVASLEDYDQFLKSRLTRLEGVASIESSFALAQEKYTSALPLREM</sequence>
<dbReference type="PRINTS" id="PR00033">
    <property type="entry name" value="HTHASNC"/>
</dbReference>
<keyword evidence="2" id="KW-0238">DNA-binding</keyword>
<dbReference type="PROSITE" id="PS00519">
    <property type="entry name" value="HTH_ASNC_1"/>
    <property type="match status" value="1"/>
</dbReference>
<keyword evidence="3" id="KW-0804">Transcription</keyword>
<dbReference type="Gene3D" id="1.10.10.10">
    <property type="entry name" value="Winged helix-like DNA-binding domain superfamily/Winged helix DNA-binding domain"/>
    <property type="match status" value="1"/>
</dbReference>
<feature type="domain" description="HTH asnC-type" evidence="4">
    <location>
        <begin position="7"/>
        <end position="68"/>
    </location>
</feature>
<keyword evidence="6" id="KW-1185">Reference proteome</keyword>
<dbReference type="InterPro" id="IPR036390">
    <property type="entry name" value="WH_DNA-bd_sf"/>
</dbReference>
<dbReference type="EMBL" id="JAESVP010000010">
    <property type="protein sequence ID" value="MBL4929772.1"/>
    <property type="molecule type" value="Genomic_DNA"/>
</dbReference>
<dbReference type="SUPFAM" id="SSF54909">
    <property type="entry name" value="Dimeric alpha+beta barrel"/>
    <property type="match status" value="1"/>
</dbReference>
<dbReference type="InterPro" id="IPR019885">
    <property type="entry name" value="Tscrpt_reg_HTH_AsnC-type_CS"/>
</dbReference>
<dbReference type="Gene3D" id="3.30.70.920">
    <property type="match status" value="1"/>
</dbReference>
<dbReference type="PANTHER" id="PTHR30154:SF34">
    <property type="entry name" value="TRANSCRIPTIONAL REGULATOR AZLB"/>
    <property type="match status" value="1"/>
</dbReference>
<keyword evidence="1" id="KW-0805">Transcription regulation</keyword>
<dbReference type="GO" id="GO:0005829">
    <property type="term" value="C:cytosol"/>
    <property type="evidence" value="ECO:0007669"/>
    <property type="project" value="TreeGrafter"/>
</dbReference>
<accession>A0A8J7MSJ5</accession>
<dbReference type="InterPro" id="IPR019887">
    <property type="entry name" value="Tscrpt_reg_AsnC/Lrp_C"/>
</dbReference>